<dbReference type="Proteomes" id="UP000660262">
    <property type="component" value="Unassembled WGS sequence"/>
</dbReference>
<feature type="signal peptide" evidence="2">
    <location>
        <begin position="1"/>
        <end position="19"/>
    </location>
</feature>
<name>A0A830HB37_9CHLO</name>
<protein>
    <submittedName>
        <fullName evidence="3">Uncharacterized protein</fullName>
    </submittedName>
</protein>
<evidence type="ECO:0000313" key="3">
    <source>
        <dbReference type="EMBL" id="GHP03110.1"/>
    </source>
</evidence>
<dbReference type="AlphaFoldDB" id="A0A830HB37"/>
<feature type="coiled-coil region" evidence="1">
    <location>
        <begin position="198"/>
        <end position="225"/>
    </location>
</feature>
<evidence type="ECO:0000256" key="2">
    <source>
        <dbReference type="SAM" id="SignalP"/>
    </source>
</evidence>
<dbReference type="EMBL" id="BNJQ01000004">
    <property type="protein sequence ID" value="GHP03110.1"/>
    <property type="molecule type" value="Genomic_DNA"/>
</dbReference>
<gene>
    <name evidence="3" type="ORF">PPROV_000186500</name>
</gene>
<dbReference type="InterPro" id="IPR008551">
    <property type="entry name" value="TANGO2"/>
</dbReference>
<organism evidence="3 4">
    <name type="scientific">Pycnococcus provasolii</name>
    <dbReference type="NCBI Taxonomy" id="41880"/>
    <lineage>
        <taxon>Eukaryota</taxon>
        <taxon>Viridiplantae</taxon>
        <taxon>Chlorophyta</taxon>
        <taxon>Pseudoscourfieldiophyceae</taxon>
        <taxon>Pseudoscourfieldiales</taxon>
        <taxon>Pycnococcaceae</taxon>
        <taxon>Pycnococcus</taxon>
    </lineage>
</organism>
<sequence>MCVSFLLSVSSLYPLVVLSNRDEYLARPSQPLHRWLATENGAPAEPSSNVASTSCSAETRQGVVLAGRDSDHGGTWFGVNPSLRRFAVVTNFREPEAASGQRSRGELVSRYLSGEAASPRAFADSVMRQGDEFKGFNLVVGAWFVNDGGVVADAWLASNRGATAATGKAEPWPMDGGEGGDAHAVSNGDPLVPWPKCRRGLRHARERLRENEANLTEAADLARALVTDVLWDSEVPDEATDGPRPSTGVPEHWEEKLRSVFVDAVVEKYGTRSSQALVVSADGNGVMVEYHWDQDGGSTPHPSARGGAWRWVEHRFDVDGNDVTTAA</sequence>
<comment type="caution">
    <text evidence="3">The sequence shown here is derived from an EMBL/GenBank/DDBJ whole genome shotgun (WGS) entry which is preliminary data.</text>
</comment>
<accession>A0A830HB37</accession>
<dbReference type="Pfam" id="PF05742">
    <property type="entry name" value="TANGO2"/>
    <property type="match status" value="2"/>
</dbReference>
<keyword evidence="1" id="KW-0175">Coiled coil</keyword>
<dbReference type="OrthoDB" id="191601at2759"/>
<proteinExistence type="predicted"/>
<evidence type="ECO:0000256" key="1">
    <source>
        <dbReference type="SAM" id="Coils"/>
    </source>
</evidence>
<dbReference type="PANTHER" id="PTHR17985:SF8">
    <property type="entry name" value="TRANSPORT AND GOLGI ORGANIZATION PROTEIN 2 HOMOLOG"/>
    <property type="match status" value="1"/>
</dbReference>
<reference evidence="3" key="1">
    <citation type="submission" date="2020-10" db="EMBL/GenBank/DDBJ databases">
        <title>Unveiling of a novel bifunctional photoreceptor, Dualchrome1, isolated from a cosmopolitan green alga.</title>
        <authorList>
            <person name="Suzuki S."/>
            <person name="Kawachi M."/>
        </authorList>
    </citation>
    <scope>NUCLEOTIDE SEQUENCE</scope>
    <source>
        <strain evidence="3">NIES 2893</strain>
    </source>
</reference>
<keyword evidence="2" id="KW-0732">Signal</keyword>
<keyword evidence="4" id="KW-1185">Reference proteome</keyword>
<dbReference type="PANTHER" id="PTHR17985">
    <property type="entry name" value="SER/THR-RICH PROTEIN T10 IN DGCR REGION"/>
    <property type="match status" value="1"/>
</dbReference>
<feature type="chain" id="PRO_5032645691" evidence="2">
    <location>
        <begin position="20"/>
        <end position="327"/>
    </location>
</feature>
<evidence type="ECO:0000313" key="4">
    <source>
        <dbReference type="Proteomes" id="UP000660262"/>
    </source>
</evidence>